<keyword evidence="6 7" id="KW-0472">Membrane</keyword>
<protein>
    <submittedName>
        <fullName evidence="8">Putative sulfate exporter family transporter</fullName>
    </submittedName>
</protein>
<evidence type="ECO:0000256" key="6">
    <source>
        <dbReference type="ARBA" id="ARBA00023136"/>
    </source>
</evidence>
<accession>A0A3D3R7Q0</accession>
<dbReference type="PANTHER" id="PTHR30106:SF1">
    <property type="entry name" value="UPF0324 MEMBRANE PROTEIN FN0533"/>
    <property type="match status" value="1"/>
</dbReference>
<feature type="transmembrane region" description="Helical" evidence="7">
    <location>
        <begin position="36"/>
        <end position="56"/>
    </location>
</feature>
<gene>
    <name evidence="8" type="ORF">DIT97_14185</name>
</gene>
<evidence type="ECO:0000256" key="3">
    <source>
        <dbReference type="ARBA" id="ARBA00022475"/>
    </source>
</evidence>
<feature type="transmembrane region" description="Helical" evidence="7">
    <location>
        <begin position="345"/>
        <end position="365"/>
    </location>
</feature>
<feature type="transmembrane region" description="Helical" evidence="7">
    <location>
        <begin position="386"/>
        <end position="407"/>
    </location>
</feature>
<keyword evidence="4 7" id="KW-0812">Transmembrane</keyword>
<dbReference type="InterPro" id="IPR018383">
    <property type="entry name" value="UPF0324_pro"/>
</dbReference>
<proteinExistence type="inferred from homology"/>
<comment type="caution">
    <text evidence="8">The sequence shown here is derived from an EMBL/GenBank/DDBJ whole genome shotgun (WGS) entry which is preliminary data.</text>
</comment>
<feature type="transmembrane region" description="Helical" evidence="7">
    <location>
        <begin position="219"/>
        <end position="237"/>
    </location>
</feature>
<evidence type="ECO:0000256" key="1">
    <source>
        <dbReference type="ARBA" id="ARBA00004651"/>
    </source>
</evidence>
<dbReference type="Proteomes" id="UP000263642">
    <property type="component" value="Unassembled WGS sequence"/>
</dbReference>
<comment type="similarity">
    <text evidence="2">Belongs to the UPF0324 family.</text>
</comment>
<reference evidence="8 9" key="1">
    <citation type="journal article" date="2018" name="Nat. Biotechnol.">
        <title>A standardized bacterial taxonomy based on genome phylogeny substantially revises the tree of life.</title>
        <authorList>
            <person name="Parks D.H."/>
            <person name="Chuvochina M."/>
            <person name="Waite D.W."/>
            <person name="Rinke C."/>
            <person name="Skarshewski A."/>
            <person name="Chaumeil P.A."/>
            <person name="Hugenholtz P."/>
        </authorList>
    </citation>
    <scope>NUCLEOTIDE SEQUENCE [LARGE SCALE GENOMIC DNA]</scope>
    <source>
        <strain evidence="8">UBA9375</strain>
    </source>
</reference>
<evidence type="ECO:0000256" key="2">
    <source>
        <dbReference type="ARBA" id="ARBA00007977"/>
    </source>
</evidence>
<dbReference type="Pfam" id="PF03601">
    <property type="entry name" value="Cons_hypoth698"/>
    <property type="match status" value="1"/>
</dbReference>
<comment type="subcellular location">
    <subcellularLocation>
        <location evidence="1">Cell membrane</location>
        <topology evidence="1">Multi-pass membrane protein</topology>
    </subcellularLocation>
</comment>
<evidence type="ECO:0000313" key="9">
    <source>
        <dbReference type="Proteomes" id="UP000263642"/>
    </source>
</evidence>
<dbReference type="AlphaFoldDB" id="A0A3D3R7Q0"/>
<feature type="transmembrane region" description="Helical" evidence="7">
    <location>
        <begin position="427"/>
        <end position="444"/>
    </location>
</feature>
<keyword evidence="3" id="KW-1003">Cell membrane</keyword>
<keyword evidence="5 7" id="KW-1133">Transmembrane helix</keyword>
<feature type="transmembrane region" description="Helical" evidence="7">
    <location>
        <begin position="165"/>
        <end position="182"/>
    </location>
</feature>
<dbReference type="EMBL" id="DQAY01000080">
    <property type="protein sequence ID" value="HCO24128.1"/>
    <property type="molecule type" value="Genomic_DNA"/>
</dbReference>
<evidence type="ECO:0000256" key="5">
    <source>
        <dbReference type="ARBA" id="ARBA00022989"/>
    </source>
</evidence>
<feature type="transmembrane region" description="Helical" evidence="7">
    <location>
        <begin position="106"/>
        <end position="125"/>
    </location>
</feature>
<feature type="transmembrane region" description="Helical" evidence="7">
    <location>
        <begin position="132"/>
        <end position="153"/>
    </location>
</feature>
<dbReference type="GO" id="GO:0005886">
    <property type="term" value="C:plasma membrane"/>
    <property type="evidence" value="ECO:0007669"/>
    <property type="project" value="UniProtKB-SubCell"/>
</dbReference>
<name>A0A3D3R7Q0_9PLAN</name>
<feature type="transmembrane region" description="Helical" evidence="7">
    <location>
        <begin position="456"/>
        <end position="483"/>
    </location>
</feature>
<evidence type="ECO:0000313" key="8">
    <source>
        <dbReference type="EMBL" id="HCO24128.1"/>
    </source>
</evidence>
<dbReference type="PANTHER" id="PTHR30106">
    <property type="entry name" value="INNER MEMBRANE PROTEIN YEIH-RELATED"/>
    <property type="match status" value="1"/>
</dbReference>
<evidence type="ECO:0000256" key="7">
    <source>
        <dbReference type="SAM" id="Phobius"/>
    </source>
</evidence>
<organism evidence="8 9">
    <name type="scientific">Gimesia maris</name>
    <dbReference type="NCBI Taxonomy" id="122"/>
    <lineage>
        <taxon>Bacteria</taxon>
        <taxon>Pseudomonadati</taxon>
        <taxon>Planctomycetota</taxon>
        <taxon>Planctomycetia</taxon>
        <taxon>Planctomycetales</taxon>
        <taxon>Planctomycetaceae</taxon>
        <taxon>Gimesia</taxon>
    </lineage>
</organism>
<feature type="transmembrane region" description="Helical" evidence="7">
    <location>
        <begin position="281"/>
        <end position="301"/>
    </location>
</feature>
<evidence type="ECO:0000256" key="4">
    <source>
        <dbReference type="ARBA" id="ARBA00022692"/>
    </source>
</evidence>
<sequence length="492" mass="53412">MQDDAPAPAPEENDEIVVAVPRRSTWSEMKTAEDWWAIWIGGGLLLICFLAVYLSLPADFSEQLKAAETSGEKVSVHSPLKSWLGKPGKWNQNPLDSLFPAEKSNLILPLCVVFLISLTGFSLAVKAMGHTVVKFAVGFLGVFLLAILAYVLTGQVVVKRFNLEYALWALMLGLIISNTIGTPQWMKPALKTELYIKTGLVVMGASVLFSRLLTLGLPGIYVAWVVTPVVLISTYLFGQKVLKIESKSLNMVISADMSVCGVSAAIATAASCKAKKEELSFAIGLSLSFTVLMMILMPIVIEALGIDPILGGAWMGGTIDSTGAVAAAGEILGEEAGQVAVTIKMIQNILIGVTAFGVAVYWVTCVESKKENSQIKPDAWEIWYRFPKFVLGFIVASALFSLLYTTLPGGDLIVPAMVKESSKVFRGWFFCLAFVSIGLETNFRELAKFLKGGKPLILYVCGQSLNLLLTLLMAWLMFSVFYADVVKEAFSK</sequence>